<feature type="domain" description="FAS1" evidence="10">
    <location>
        <begin position="20"/>
        <end position="146"/>
    </location>
</feature>
<feature type="region of interest" description="Disordered" evidence="8">
    <location>
        <begin position="306"/>
        <end position="374"/>
    </location>
</feature>
<dbReference type="Pfam" id="PF02469">
    <property type="entry name" value="Fasciclin"/>
    <property type="match status" value="1"/>
</dbReference>
<evidence type="ECO:0000313" key="11">
    <source>
        <dbReference type="EMBL" id="KAL0464676.1"/>
    </source>
</evidence>
<feature type="signal peptide" evidence="9">
    <location>
        <begin position="1"/>
        <end position="20"/>
    </location>
</feature>
<evidence type="ECO:0000256" key="4">
    <source>
        <dbReference type="ARBA" id="ARBA00022622"/>
    </source>
</evidence>
<feature type="compositionally biased region" description="Pro residues" evidence="8">
    <location>
        <begin position="306"/>
        <end position="324"/>
    </location>
</feature>
<dbReference type="InterPro" id="IPR036378">
    <property type="entry name" value="FAS1_dom_sf"/>
</dbReference>
<dbReference type="Gene3D" id="2.30.180.10">
    <property type="entry name" value="FAS1 domain"/>
    <property type="match status" value="2"/>
</dbReference>
<evidence type="ECO:0000256" key="3">
    <source>
        <dbReference type="ARBA" id="ARBA00022475"/>
    </source>
</evidence>
<feature type="domain" description="FAS1" evidence="10">
    <location>
        <begin position="155"/>
        <end position="295"/>
    </location>
</feature>
<dbReference type="PANTHER" id="PTHR32382:SF5">
    <property type="entry name" value="FASCICLIN-LIKE ARABINOGALACTAN PROTEIN 8"/>
    <property type="match status" value="1"/>
</dbReference>
<evidence type="ECO:0000256" key="5">
    <source>
        <dbReference type="ARBA" id="ARBA00022729"/>
    </source>
</evidence>
<keyword evidence="3" id="KW-1003">Cell membrane</keyword>
<comment type="caution">
    <text evidence="11">The sequence shown here is derived from an EMBL/GenBank/DDBJ whole genome shotgun (WGS) entry which is preliminary data.</text>
</comment>
<evidence type="ECO:0000259" key="10">
    <source>
        <dbReference type="PROSITE" id="PS50213"/>
    </source>
</evidence>
<dbReference type="AlphaFoldDB" id="A0AAW2YFY7"/>
<dbReference type="InterPro" id="IPR033254">
    <property type="entry name" value="Plant_FLA"/>
</dbReference>
<evidence type="ECO:0000256" key="2">
    <source>
        <dbReference type="ARBA" id="ARBA00007843"/>
    </source>
</evidence>
<dbReference type="FunFam" id="2.30.180.10:FF:000008">
    <property type="entry name" value="Fasciclin-like arabinogalactan protein 10"/>
    <property type="match status" value="1"/>
</dbReference>
<feature type="compositionally biased region" description="Pro residues" evidence="8">
    <location>
        <begin position="341"/>
        <end position="350"/>
    </location>
</feature>
<name>A0AAW2YFY7_9LAMI</name>
<dbReference type="EMBL" id="JACGWN010000001">
    <property type="protein sequence ID" value="KAL0464676.1"/>
    <property type="molecule type" value="Genomic_DNA"/>
</dbReference>
<keyword evidence="4" id="KW-0336">GPI-anchor</keyword>
<feature type="chain" id="PRO_5043935180" evidence="9">
    <location>
        <begin position="21"/>
        <end position="399"/>
    </location>
</feature>
<keyword evidence="5 9" id="KW-0732">Signal</keyword>
<dbReference type="InterPro" id="IPR000782">
    <property type="entry name" value="FAS1_domain"/>
</dbReference>
<evidence type="ECO:0000256" key="7">
    <source>
        <dbReference type="ARBA" id="ARBA00023288"/>
    </source>
</evidence>
<keyword evidence="7" id="KW-0449">Lipoprotein</keyword>
<feature type="compositionally biased region" description="Low complexity" evidence="8">
    <location>
        <begin position="351"/>
        <end position="362"/>
    </location>
</feature>
<dbReference type="GO" id="GO:0005886">
    <property type="term" value="C:plasma membrane"/>
    <property type="evidence" value="ECO:0007669"/>
    <property type="project" value="UniProtKB-SubCell"/>
</dbReference>
<dbReference type="SMART" id="SM00554">
    <property type="entry name" value="FAS1"/>
    <property type="match status" value="1"/>
</dbReference>
<evidence type="ECO:0000256" key="8">
    <source>
        <dbReference type="SAM" id="MobiDB-lite"/>
    </source>
</evidence>
<dbReference type="SUPFAM" id="SSF82153">
    <property type="entry name" value="FAS1 domain"/>
    <property type="match status" value="2"/>
</dbReference>
<keyword evidence="4" id="KW-0325">Glycoprotein</keyword>
<dbReference type="PROSITE" id="PS50213">
    <property type="entry name" value="FAS1"/>
    <property type="match status" value="2"/>
</dbReference>
<comment type="subcellular location">
    <subcellularLocation>
        <location evidence="1">Cell membrane</location>
        <topology evidence="1">Lipid-anchor</topology>
        <topology evidence="1">GPI-anchor</topology>
    </subcellularLocation>
</comment>
<dbReference type="PANTHER" id="PTHR32382">
    <property type="entry name" value="FASCICLIN-LIKE ARABINOGALACTAN PROTEIN"/>
    <property type="match status" value="1"/>
</dbReference>
<comment type="similarity">
    <text evidence="2">Belongs to the fasciclin-like AGP family.</text>
</comment>
<evidence type="ECO:0000256" key="1">
    <source>
        <dbReference type="ARBA" id="ARBA00004609"/>
    </source>
</evidence>
<protein>
    <submittedName>
        <fullName evidence="11">Fasciclin-like arabinogalactan protein 8</fullName>
    </submittedName>
</protein>
<dbReference type="GO" id="GO:0098552">
    <property type="term" value="C:side of membrane"/>
    <property type="evidence" value="ECO:0007669"/>
    <property type="project" value="UniProtKB-KW"/>
</dbReference>
<gene>
    <name evidence="11" type="ORF">Slati_0355200</name>
</gene>
<evidence type="ECO:0000256" key="6">
    <source>
        <dbReference type="ARBA" id="ARBA00023136"/>
    </source>
</evidence>
<reference evidence="11" key="1">
    <citation type="submission" date="2020-06" db="EMBL/GenBank/DDBJ databases">
        <authorList>
            <person name="Li T."/>
            <person name="Hu X."/>
            <person name="Zhang T."/>
            <person name="Song X."/>
            <person name="Zhang H."/>
            <person name="Dai N."/>
            <person name="Sheng W."/>
            <person name="Hou X."/>
            <person name="Wei L."/>
        </authorList>
    </citation>
    <scope>NUCLEOTIDE SEQUENCE</scope>
    <source>
        <strain evidence="11">KEN1</strain>
        <tissue evidence="11">Leaf</tissue>
    </source>
</reference>
<proteinExistence type="inferred from homology"/>
<evidence type="ECO:0000256" key="9">
    <source>
        <dbReference type="SAM" id="SignalP"/>
    </source>
</evidence>
<accession>A0AAW2YFY7</accession>
<organism evidence="11">
    <name type="scientific">Sesamum latifolium</name>
    <dbReference type="NCBI Taxonomy" id="2727402"/>
    <lineage>
        <taxon>Eukaryota</taxon>
        <taxon>Viridiplantae</taxon>
        <taxon>Streptophyta</taxon>
        <taxon>Embryophyta</taxon>
        <taxon>Tracheophyta</taxon>
        <taxon>Spermatophyta</taxon>
        <taxon>Magnoliopsida</taxon>
        <taxon>eudicotyledons</taxon>
        <taxon>Gunneridae</taxon>
        <taxon>Pentapetalae</taxon>
        <taxon>asterids</taxon>
        <taxon>lamiids</taxon>
        <taxon>Lamiales</taxon>
        <taxon>Pedaliaceae</taxon>
        <taxon>Sesamum</taxon>
    </lineage>
</organism>
<feature type="compositionally biased region" description="Low complexity" evidence="8">
    <location>
        <begin position="325"/>
        <end position="340"/>
    </location>
</feature>
<sequence>MAASSLTLLSLLSIALLASASNITEILSGFPEYSEFNDLLSQTKLADEINSREPVTVCVLPNGALSSFTGKYPLSVIKNILALHVLLDYFDAPKLHKISEGSVLSTTLYQTTGNAAGNLGFVNITDLRGGKLGSAPASRARLSTPLSLTPAPSASAVNITALLEKAGCKTFASLLVSTGVLKVYQSAVEKGLTIFAPNDEAFKAEDAPDLSKLSNAEVVSVLQYHALASYTPIGTLKQTKGKITTLATNGVAKYDLGVTTAGDSVSLDTGVDSSRIASTVLDSTPLCIFTVDSLLLPVELFGKAPAPAPGPAPETSPSPSPSPSPAADAPAPESAASPAPILSPPAPPTSSPAGSPSEGPTADSQNSTSDNGGGVVEAPAVMKMVLTVSASMVACIFLS</sequence>
<reference evidence="11" key="2">
    <citation type="journal article" date="2024" name="Plant">
        <title>Genomic evolution and insights into agronomic trait innovations of Sesamum species.</title>
        <authorList>
            <person name="Miao H."/>
            <person name="Wang L."/>
            <person name="Qu L."/>
            <person name="Liu H."/>
            <person name="Sun Y."/>
            <person name="Le M."/>
            <person name="Wang Q."/>
            <person name="Wei S."/>
            <person name="Zheng Y."/>
            <person name="Lin W."/>
            <person name="Duan Y."/>
            <person name="Cao H."/>
            <person name="Xiong S."/>
            <person name="Wang X."/>
            <person name="Wei L."/>
            <person name="Li C."/>
            <person name="Ma Q."/>
            <person name="Ju M."/>
            <person name="Zhao R."/>
            <person name="Li G."/>
            <person name="Mu C."/>
            <person name="Tian Q."/>
            <person name="Mei H."/>
            <person name="Zhang T."/>
            <person name="Gao T."/>
            <person name="Zhang H."/>
        </authorList>
    </citation>
    <scope>NUCLEOTIDE SEQUENCE</scope>
    <source>
        <strain evidence="11">KEN1</strain>
    </source>
</reference>
<keyword evidence="6" id="KW-0472">Membrane</keyword>